<dbReference type="STRING" id="58919.A0A316ZJL0"/>
<sequence length="197" mass="20172">MSSPAETEEAYTTLAPNSNPAAPSVGDTLAASDSQQKLQTTPLPAQQPSKAEDPRTVEAPKAASLAIRGVRIPQRPPPPGPEDCCMSGCAHCAYDIYADDLQDFHAEASAARASLLALDPPLAPDEWPAEHLGARPTQSAGKGAAGMPSEQARATAESEVDAVIGGLDPTMAAFLKMEKAMKKKAASAASPAAASSP</sequence>
<accession>A0A316ZJL0</accession>
<dbReference type="InterPro" id="IPR039251">
    <property type="entry name" value="OXLD1"/>
</dbReference>
<keyword evidence="4" id="KW-1185">Reference proteome</keyword>
<dbReference type="GO" id="GO:0005739">
    <property type="term" value="C:mitochondrion"/>
    <property type="evidence" value="ECO:0007669"/>
    <property type="project" value="TreeGrafter"/>
</dbReference>
<reference evidence="3 4" key="1">
    <citation type="journal article" date="2018" name="Mol. Biol. Evol.">
        <title>Broad Genomic Sampling Reveals a Smut Pathogenic Ancestry of the Fungal Clade Ustilaginomycotina.</title>
        <authorList>
            <person name="Kijpornyongpan T."/>
            <person name="Mondo S.J."/>
            <person name="Barry K."/>
            <person name="Sandor L."/>
            <person name="Lee J."/>
            <person name="Lipzen A."/>
            <person name="Pangilinan J."/>
            <person name="LaButti K."/>
            <person name="Hainaut M."/>
            <person name="Henrissat B."/>
            <person name="Grigoriev I.V."/>
            <person name="Spatafora J.W."/>
            <person name="Aime M.C."/>
        </authorList>
    </citation>
    <scope>NUCLEOTIDE SEQUENCE [LARGE SCALE GENOMIC DNA]</scope>
    <source>
        <strain evidence="3 4">MCA 4186</strain>
    </source>
</reference>
<dbReference type="EMBL" id="KZ819283">
    <property type="protein sequence ID" value="PWO01183.1"/>
    <property type="molecule type" value="Genomic_DNA"/>
</dbReference>
<feature type="region of interest" description="Disordered" evidence="1">
    <location>
        <begin position="1"/>
        <end position="80"/>
    </location>
</feature>
<evidence type="ECO:0000313" key="4">
    <source>
        <dbReference type="Proteomes" id="UP000245946"/>
    </source>
</evidence>
<proteinExistence type="predicted"/>
<evidence type="ECO:0000313" key="3">
    <source>
        <dbReference type="EMBL" id="PWO01183.1"/>
    </source>
</evidence>
<dbReference type="PANTHER" id="PTHR21193">
    <property type="entry name" value="OXIDOREDUCTASE-LIKE DOMAIN-CONTAINING PROTEIN 1"/>
    <property type="match status" value="1"/>
</dbReference>
<dbReference type="RefSeq" id="XP_025601461.1">
    <property type="nucleotide sequence ID" value="XM_025741288.1"/>
</dbReference>
<protein>
    <recommendedName>
        <fullName evidence="2">Oxidoreductase-like domain-containing protein</fullName>
    </recommendedName>
</protein>
<dbReference type="OrthoDB" id="10064411at2759"/>
<organism evidence="3 4">
    <name type="scientific">Tilletiopsis washingtonensis</name>
    <dbReference type="NCBI Taxonomy" id="58919"/>
    <lineage>
        <taxon>Eukaryota</taxon>
        <taxon>Fungi</taxon>
        <taxon>Dikarya</taxon>
        <taxon>Basidiomycota</taxon>
        <taxon>Ustilaginomycotina</taxon>
        <taxon>Exobasidiomycetes</taxon>
        <taxon>Entylomatales</taxon>
        <taxon>Entylomatales incertae sedis</taxon>
        <taxon>Tilletiopsis</taxon>
    </lineage>
</organism>
<feature type="region of interest" description="Disordered" evidence="1">
    <location>
        <begin position="126"/>
        <end position="159"/>
    </location>
</feature>
<dbReference type="InterPro" id="IPR019180">
    <property type="entry name" value="Oxidoreductase-like_N"/>
</dbReference>
<feature type="compositionally biased region" description="Polar residues" evidence="1">
    <location>
        <begin position="31"/>
        <end position="49"/>
    </location>
</feature>
<dbReference type="Pfam" id="PF09791">
    <property type="entry name" value="Oxidored-like"/>
    <property type="match status" value="1"/>
</dbReference>
<gene>
    <name evidence="3" type="ORF">FA09DRAFT_327138</name>
</gene>
<name>A0A316ZJL0_9BASI</name>
<feature type="domain" description="Oxidoreductase-like" evidence="2">
    <location>
        <begin position="67"/>
        <end position="112"/>
    </location>
</feature>
<dbReference type="AlphaFoldDB" id="A0A316ZJL0"/>
<evidence type="ECO:0000259" key="2">
    <source>
        <dbReference type="Pfam" id="PF09791"/>
    </source>
</evidence>
<dbReference type="PANTHER" id="PTHR21193:SF3">
    <property type="entry name" value="OXIDOREDUCTASE-LIKE DOMAIN-CONTAINING PROTEIN 1"/>
    <property type="match status" value="1"/>
</dbReference>
<evidence type="ECO:0000256" key="1">
    <source>
        <dbReference type="SAM" id="MobiDB-lite"/>
    </source>
</evidence>
<dbReference type="Proteomes" id="UP000245946">
    <property type="component" value="Unassembled WGS sequence"/>
</dbReference>
<dbReference type="GeneID" id="37268832"/>